<sequence>MCSASKEGLDLAKGFRKKHGLGNDPIADITDFMQLVDADFMILDLPANVDALALRDPVTRATVIGIAQSSVPYRQRFTVAHEIGHFISDDFESSRIVADDECPEPGIYVCGKRDHQEVRADTFARNVLCPTDGLKKDQKLGDLIGGGDVLAALSHVVRKYQISPGVALIQMRHADLISEKQSDELKGVSAPTLAARYGWKADYDRAVKVSALAQPAARLVKDVYRAYEQGIVDLPSIAFAEMSSVDEVKEQISASQSQLQPLMHDVNAQDQDVADTEANPFAELDAFFGDGPDSSESTQ</sequence>
<protein>
    <submittedName>
        <fullName evidence="2">ImmA/IrrE family metallo-endopeptidase</fullName>
    </submittedName>
</protein>
<feature type="domain" description="IrrE N-terminal-like" evidence="1">
    <location>
        <begin position="42"/>
        <end position="137"/>
    </location>
</feature>
<dbReference type="InterPro" id="IPR010359">
    <property type="entry name" value="IrrE_HExxH"/>
</dbReference>
<proteinExistence type="predicted"/>
<dbReference type="Pfam" id="PF06114">
    <property type="entry name" value="Peptidase_M78"/>
    <property type="match status" value="1"/>
</dbReference>
<evidence type="ECO:0000313" key="5">
    <source>
        <dbReference type="Proteomes" id="UP000595198"/>
    </source>
</evidence>
<dbReference type="PANTHER" id="PTHR43236">
    <property type="entry name" value="ANTITOXIN HIGA1"/>
    <property type="match status" value="1"/>
</dbReference>
<gene>
    <name evidence="2" type="ORF">I6G95_03510</name>
    <name evidence="3" type="ORF">I6H48_04090</name>
</gene>
<evidence type="ECO:0000259" key="1">
    <source>
        <dbReference type="Pfam" id="PF06114"/>
    </source>
</evidence>
<evidence type="ECO:0000313" key="2">
    <source>
        <dbReference type="EMBL" id="QPR31520.1"/>
    </source>
</evidence>
<evidence type="ECO:0000313" key="4">
    <source>
        <dbReference type="Proteomes" id="UP000594774"/>
    </source>
</evidence>
<dbReference type="EMBL" id="CP066023">
    <property type="protein sequence ID" value="QQB83401.1"/>
    <property type="molecule type" value="Genomic_DNA"/>
</dbReference>
<dbReference type="RefSeq" id="WP_076773457.1">
    <property type="nucleotide sequence ID" value="NZ_CP065628.1"/>
</dbReference>
<name>A0AB37GFC0_CORAY</name>
<dbReference type="Gene3D" id="1.10.10.2910">
    <property type="match status" value="1"/>
</dbReference>
<accession>A0AB37GFC0</accession>
<keyword evidence="5" id="KW-1185">Reference proteome</keyword>
<evidence type="ECO:0000313" key="3">
    <source>
        <dbReference type="EMBL" id="QQB83401.1"/>
    </source>
</evidence>
<reference evidence="4 5" key="1">
    <citation type="submission" date="2020-12" db="EMBL/GenBank/DDBJ databases">
        <title>FDA dAtabase for Regulatory Grade micrObial Sequences (FDA-ARGOS): Supporting development and validation of Infectious Disease Dx tests.</title>
        <authorList>
            <person name="Sproer C."/>
            <person name="Gronow S."/>
            <person name="Severitt S."/>
            <person name="Schroder I."/>
            <person name="Tallon L."/>
            <person name="Sadzewicz L."/>
            <person name="Zhao X."/>
            <person name="Boylan J."/>
            <person name="Ott S."/>
            <person name="Bowen H."/>
            <person name="Vavikolanu K."/>
            <person name="Mehta A."/>
            <person name="Aluvathingal J."/>
            <person name="Nadendla S."/>
            <person name="Lowell S."/>
            <person name="Myers T."/>
            <person name="Yan Y."/>
            <person name="Sichtig H."/>
        </authorList>
    </citation>
    <scope>NUCLEOTIDE SEQUENCE [LARGE SCALE GENOMIC DNA]</scope>
    <source>
        <strain evidence="2 4">FDAARGOS_938</strain>
        <strain evidence="3 5">FDAARGOS_991</strain>
    </source>
</reference>
<organism evidence="2 4">
    <name type="scientific">Corynebacterium amycolatum</name>
    <dbReference type="NCBI Taxonomy" id="43765"/>
    <lineage>
        <taxon>Bacteria</taxon>
        <taxon>Bacillati</taxon>
        <taxon>Actinomycetota</taxon>
        <taxon>Actinomycetes</taxon>
        <taxon>Mycobacteriales</taxon>
        <taxon>Corynebacteriaceae</taxon>
        <taxon>Corynebacterium</taxon>
    </lineage>
</organism>
<dbReference type="Proteomes" id="UP000594774">
    <property type="component" value="Chromosome"/>
</dbReference>
<dbReference type="AlphaFoldDB" id="A0AB37GFC0"/>
<dbReference type="Proteomes" id="UP000595198">
    <property type="component" value="Chromosome"/>
</dbReference>
<dbReference type="InterPro" id="IPR052345">
    <property type="entry name" value="Rad_response_metalloprotease"/>
</dbReference>
<dbReference type="PANTHER" id="PTHR43236:SF2">
    <property type="entry name" value="BLL0069 PROTEIN"/>
    <property type="match status" value="1"/>
</dbReference>
<dbReference type="EMBL" id="CP065628">
    <property type="protein sequence ID" value="QPR31520.1"/>
    <property type="molecule type" value="Genomic_DNA"/>
</dbReference>